<feature type="transmembrane region" description="Helical" evidence="1">
    <location>
        <begin position="57"/>
        <end position="76"/>
    </location>
</feature>
<keyword evidence="1" id="KW-0472">Membrane</keyword>
<dbReference type="RefSeq" id="WP_094886885.1">
    <property type="nucleotide sequence ID" value="NZ_NPMS01000009.1"/>
</dbReference>
<proteinExistence type="predicted"/>
<gene>
    <name evidence="2" type="ORF">CIL03_15955</name>
</gene>
<feature type="transmembrane region" description="Helical" evidence="1">
    <location>
        <begin position="32"/>
        <end position="50"/>
    </location>
</feature>
<dbReference type="EMBL" id="NPMS01000009">
    <property type="protein sequence ID" value="OZU87583.1"/>
    <property type="molecule type" value="Genomic_DNA"/>
</dbReference>
<accession>A0A265N6E7</accession>
<keyword evidence="1" id="KW-0812">Transmembrane</keyword>
<feature type="transmembrane region" description="Helical" evidence="1">
    <location>
        <begin position="96"/>
        <end position="113"/>
    </location>
</feature>
<name>A0A265N6E7_9BACI</name>
<dbReference type="AlphaFoldDB" id="A0A265N6E7"/>
<evidence type="ECO:0000313" key="3">
    <source>
        <dbReference type="Proteomes" id="UP000216498"/>
    </source>
</evidence>
<feature type="transmembrane region" description="Helical" evidence="1">
    <location>
        <begin position="120"/>
        <end position="138"/>
    </location>
</feature>
<reference evidence="2 3" key="1">
    <citation type="submission" date="2017-08" db="EMBL/GenBank/DDBJ databases">
        <title>Virgibacillus indicus sp. nov. and Virgibacillus profoundi sp. nov, two moderately halophilic bacteria isolated from marine sediment by using the Microfluidic Streak Plate.</title>
        <authorList>
            <person name="Xu B."/>
            <person name="Hu B."/>
            <person name="Wang J."/>
            <person name="Zhu Y."/>
            <person name="Huang L."/>
            <person name="Du W."/>
            <person name="Huang Y."/>
        </authorList>
    </citation>
    <scope>NUCLEOTIDE SEQUENCE [LARGE SCALE GENOMIC DNA]</scope>
    <source>
        <strain evidence="2 3">IO3-P2-C2</strain>
    </source>
</reference>
<keyword evidence="1" id="KW-1133">Transmembrane helix</keyword>
<evidence type="ECO:0000313" key="2">
    <source>
        <dbReference type="EMBL" id="OZU87583.1"/>
    </source>
</evidence>
<dbReference type="OrthoDB" id="2352698at2"/>
<keyword evidence="3" id="KW-1185">Reference proteome</keyword>
<dbReference type="Proteomes" id="UP000216498">
    <property type="component" value="Unassembled WGS sequence"/>
</dbReference>
<protein>
    <submittedName>
        <fullName evidence="2">Uncharacterized protein</fullName>
    </submittedName>
</protein>
<organism evidence="2 3">
    <name type="scientific">Virgibacillus indicus</name>
    <dbReference type="NCBI Taxonomy" id="2024554"/>
    <lineage>
        <taxon>Bacteria</taxon>
        <taxon>Bacillati</taxon>
        <taxon>Bacillota</taxon>
        <taxon>Bacilli</taxon>
        <taxon>Bacillales</taxon>
        <taxon>Bacillaceae</taxon>
        <taxon>Virgibacillus</taxon>
    </lineage>
</organism>
<comment type="caution">
    <text evidence="2">The sequence shown here is derived from an EMBL/GenBank/DDBJ whole genome shotgun (WGS) entry which is preliminary data.</text>
</comment>
<evidence type="ECO:0000256" key="1">
    <source>
        <dbReference type="SAM" id="Phobius"/>
    </source>
</evidence>
<sequence length="146" mass="16345">MKYILLILLIGSYLLAFSINLMPSIKHPDSSIGTFNALVTILFMVLLLMYSKKGSRILKIFSIFGVISGVIVFVITTFEHVMIGNGILDVIATIQYPFYLIFITPLFGGNILFDLSYGSYSLLMSLFYGVVFGLTVYFQKSKVQIV</sequence>